<dbReference type="GO" id="GO:0005737">
    <property type="term" value="C:cytoplasm"/>
    <property type="evidence" value="ECO:0007669"/>
    <property type="project" value="TreeGrafter"/>
</dbReference>
<evidence type="ECO:0000313" key="3">
    <source>
        <dbReference type="Proteomes" id="UP000199645"/>
    </source>
</evidence>
<dbReference type="InterPro" id="IPR007768">
    <property type="entry name" value="Suppressor_of_fused"/>
</dbReference>
<dbReference type="STRING" id="35752.SAMN05421541_107207"/>
<organism evidence="2 3">
    <name type="scientific">Actinoplanes philippinensis</name>
    <dbReference type="NCBI Taxonomy" id="35752"/>
    <lineage>
        <taxon>Bacteria</taxon>
        <taxon>Bacillati</taxon>
        <taxon>Actinomycetota</taxon>
        <taxon>Actinomycetes</taxon>
        <taxon>Micromonosporales</taxon>
        <taxon>Micromonosporaceae</taxon>
        <taxon>Actinoplanes</taxon>
    </lineage>
</organism>
<dbReference type="InterPro" id="IPR020941">
    <property type="entry name" value="SUFU-like_domain"/>
</dbReference>
<gene>
    <name evidence="2" type="ORF">SAMN05421541_107207</name>
</gene>
<dbReference type="PANTHER" id="PTHR10928:SF2">
    <property type="entry name" value="SUPPRESSOR OF FUSED HOMOLOG"/>
    <property type="match status" value="1"/>
</dbReference>
<evidence type="ECO:0000313" key="2">
    <source>
        <dbReference type="EMBL" id="SFF21296.1"/>
    </source>
</evidence>
<reference evidence="2 3" key="1">
    <citation type="submission" date="2016-10" db="EMBL/GenBank/DDBJ databases">
        <authorList>
            <person name="de Groot N.N."/>
        </authorList>
    </citation>
    <scope>NUCLEOTIDE SEQUENCE [LARGE SCALE GENOMIC DNA]</scope>
    <source>
        <strain evidence="2 3">DSM 43019</strain>
    </source>
</reference>
<dbReference type="AlphaFoldDB" id="A0A1I2GXG8"/>
<dbReference type="Proteomes" id="UP000199645">
    <property type="component" value="Unassembled WGS sequence"/>
</dbReference>
<dbReference type="EMBL" id="FONV01000007">
    <property type="protein sequence ID" value="SFF21296.1"/>
    <property type="molecule type" value="Genomic_DNA"/>
</dbReference>
<protein>
    <submittedName>
        <fullName evidence="2">Suppressor of fused protein (SUFU)</fullName>
    </submittedName>
</protein>
<dbReference type="PANTHER" id="PTHR10928">
    <property type="entry name" value="SUPPRESSOR OF FUSED"/>
    <property type="match status" value="1"/>
</dbReference>
<feature type="domain" description="Suppressor of fused-like" evidence="1">
    <location>
        <begin position="47"/>
        <end position="198"/>
    </location>
</feature>
<name>A0A1I2GXG8_9ACTN</name>
<dbReference type="InterPro" id="IPR037181">
    <property type="entry name" value="SUFU_N"/>
</dbReference>
<dbReference type="SUPFAM" id="SSF103359">
    <property type="entry name" value="Suppressor of Fused, N-terminal domain"/>
    <property type="match status" value="1"/>
</dbReference>
<keyword evidence="3" id="KW-1185">Reference proteome</keyword>
<sequence length="201" mass="20919">MQPTTRRGLDALTAAWAALHPGVTPIDARFGLSTVLGGAIDGVLAFPLEDHWLLVSYGLSELDDKETSVPEVSGSGFELTARVARDPRTVLPPQWMIQVINGVARSFVDGMDLSLGDWIVGAGALGGSAQAGPLTSVTIVADPELPRIDTANGVVHFWTVVGLTGPEGLAAQEAGTAEPLVAALRERSPLLITDPARPGLV</sequence>
<dbReference type="OrthoDB" id="9023549at2"/>
<accession>A0A1I2GXG8</accession>
<dbReference type="RefSeq" id="WP_093616152.1">
    <property type="nucleotide sequence ID" value="NZ_BOMT01000043.1"/>
</dbReference>
<proteinExistence type="predicted"/>
<dbReference type="Pfam" id="PF05076">
    <property type="entry name" value="SUFU"/>
    <property type="match status" value="1"/>
</dbReference>
<evidence type="ECO:0000259" key="1">
    <source>
        <dbReference type="Pfam" id="PF05076"/>
    </source>
</evidence>